<evidence type="ECO:0000259" key="12">
    <source>
        <dbReference type="SMART" id="SM00635"/>
    </source>
</evidence>
<dbReference type="InterPro" id="IPR055097">
    <property type="entry name" value="Ig_NUP210_2nd"/>
</dbReference>
<dbReference type="SUPFAM" id="SSF49373">
    <property type="entry name" value="Invasin/intimin cell-adhesion fragments"/>
    <property type="match status" value="2"/>
</dbReference>
<gene>
    <name evidence="13" type="ORF">CYY_007225</name>
</gene>
<evidence type="ECO:0000256" key="5">
    <source>
        <dbReference type="ARBA" id="ARBA00022989"/>
    </source>
</evidence>
<evidence type="ECO:0000256" key="3">
    <source>
        <dbReference type="ARBA" id="ARBA00022692"/>
    </source>
</evidence>
<dbReference type="SMART" id="SM00635">
    <property type="entry name" value="BID_2"/>
    <property type="match status" value="3"/>
</dbReference>
<organism evidence="13 14">
    <name type="scientific">Polysphondylium violaceum</name>
    <dbReference type="NCBI Taxonomy" id="133409"/>
    <lineage>
        <taxon>Eukaryota</taxon>
        <taxon>Amoebozoa</taxon>
        <taxon>Evosea</taxon>
        <taxon>Eumycetozoa</taxon>
        <taxon>Dictyostelia</taxon>
        <taxon>Dictyosteliales</taxon>
        <taxon>Dictyosteliaceae</taxon>
        <taxon>Polysphondylium</taxon>
    </lineage>
</organism>
<evidence type="ECO:0000313" key="13">
    <source>
        <dbReference type="EMBL" id="KAF2071451.1"/>
    </source>
</evidence>
<feature type="region of interest" description="Disordered" evidence="9">
    <location>
        <begin position="1842"/>
        <end position="1878"/>
    </location>
</feature>
<keyword evidence="4 11" id="KW-0732">Signal</keyword>
<feature type="chain" id="PRO_5035214807" description="BIG2 domain-containing protein" evidence="11">
    <location>
        <begin position="37"/>
        <end position="1907"/>
    </location>
</feature>
<evidence type="ECO:0000256" key="10">
    <source>
        <dbReference type="SAM" id="Phobius"/>
    </source>
</evidence>
<proteinExistence type="inferred from homology"/>
<evidence type="ECO:0000256" key="11">
    <source>
        <dbReference type="SAM" id="SignalP"/>
    </source>
</evidence>
<dbReference type="InterPro" id="IPR056898">
    <property type="entry name" value="Ig_NUP210_6th"/>
</dbReference>
<accession>A0A8J4PR35</accession>
<dbReference type="Pfam" id="PF24902">
    <property type="entry name" value="Ig_NUP210_9th"/>
    <property type="match status" value="1"/>
</dbReference>
<comment type="subcellular location">
    <subcellularLocation>
        <location evidence="1">Nucleus membrane</location>
        <topology evidence="1">Single-pass membrane protein</topology>
    </subcellularLocation>
</comment>
<dbReference type="Pfam" id="PF26181">
    <property type="entry name" value="Ig_NUP210_13th"/>
    <property type="match status" value="1"/>
</dbReference>
<feature type="domain" description="BIG2" evidence="12">
    <location>
        <begin position="488"/>
        <end position="562"/>
    </location>
</feature>
<evidence type="ECO:0000256" key="4">
    <source>
        <dbReference type="ARBA" id="ARBA00022729"/>
    </source>
</evidence>
<protein>
    <recommendedName>
        <fullName evidence="12">BIG2 domain-containing protein</fullName>
    </recommendedName>
</protein>
<dbReference type="PANTHER" id="PTHR23019">
    <property type="entry name" value="NUCLEAR PORE MEMBRANE GLYCOPROTEIN GP210-RELATED"/>
    <property type="match status" value="1"/>
</dbReference>
<evidence type="ECO:0000256" key="6">
    <source>
        <dbReference type="ARBA" id="ARBA00023136"/>
    </source>
</evidence>
<dbReference type="InterPro" id="IPR008964">
    <property type="entry name" value="Invasin/intimin_cell_adhesion"/>
</dbReference>
<dbReference type="Pfam" id="PF24991">
    <property type="entry name" value="Ig_NUP210_4th"/>
    <property type="match status" value="1"/>
</dbReference>
<feature type="domain" description="BIG2" evidence="12">
    <location>
        <begin position="1106"/>
        <end position="1182"/>
    </location>
</feature>
<dbReference type="InterPro" id="IPR056899">
    <property type="entry name" value="Ig_NUP210_9th"/>
</dbReference>
<feature type="transmembrane region" description="Helical" evidence="10">
    <location>
        <begin position="1803"/>
        <end position="1821"/>
    </location>
</feature>
<dbReference type="InterPro" id="IPR056897">
    <property type="entry name" value="Ig_NUP210_4th"/>
</dbReference>
<comment type="similarity">
    <text evidence="2">Belongs to the NUP210 family.</text>
</comment>
<sequence>MIKQNVSSAVKSASTTLFMIATLVLLICVAVDTTVADSDYAISPVSLLLPYSTSKFRKPYKLEANKGCFEWVNTNPDLIEITPIFESDSCGPNPSNKENTLPSTSDISSLWDSNLDNGNNKKRCSKSVLVHVRSGSLAERNSAFIYAEEQSTGKRLQCEVFVDRISSIVIETTTKTMYKDDLEELFVRAYDSVGNVFSSIIGLEFEWSIASGNIIQIVPFRGFPLDDVALKMEQEGLQTSFVLVQGVDTGRTEVTTKLTDTTYSNIQHSTTLSILEPLQLNPSYLLYVTPGTQIQYSLLTKKRTILENIPLPNPNYIWSSSNPKTGVVENSGLFMALDYGKTDLRVQHRNMSDNKVQALVNVVKPSYLALKIEPIKSNMGPISNWNLIENRDYILTVELYDASGHKIYSNDITFDLQIPTEFFEPIPASQIPAHKSSSDTFYLRAIKQGGGEIKASLLKVYDLEKKNYVPLLNPISVDQLFSIHSQIVINPPIVYLPHIPGSQERQKFTLKPSGGSGEYNWFTNGSAIATVDSTGTIQCQSSPGQTEIIAVDKKNNHNRDIVRVIVLKPNEISIVPSVVEIEVGKKLALSSQLLSPHLPKGLSFDSCVLPDLDWRVEDETVFKPQSNHIEPALEKCSSREFLALKEGSTVVTVQFMGMKAQVRIFAFPPLKSDAENIILSIGSSAEVFFRGGPDPWYLEPKTYFRSITNDHSDHTKFISIAHGNGNSFKVTCLQQTNANSFVTIVVGNKKSSSNPFPAAPSVVIPYSCEAPASVQLQVYHPEQEQQDLVPSPQESAEHNTCLDNLFTIKKQKGVDRGTYKIRNNRDIPFIAEVYNESGKKFTNYSSLLFEWKSADNNKARWIGDDNFDHLSKLSLFDQEGKVTVSVSIVGYNKEVLNKLKVKPAALDSNKLKSTLELSLLSSVKLSPENTVLYLSEKNPLRIDAFGGSKSFEFTSNNSKIASLTYQPNSDFATITPLQQGYLMVNVRDVCLGGHGEQKSSPSYVQISEVHSIDLQVAEMVQVGDMIHLTIKAFSTNGREFGNNQYQFMNIVPHIDNPNVLSIVPSMDNPQTFKLKGLDQGLVTLSVSIVNPKTSYSVTSKTVQIQVFPPFKVSPTTLHLVPGGHSQIHWTGGAPIRQDVRFESSDPSIVTLGDINGELVALKVGQTTIQATAEITDPITHKKSIIGQDKLTVYVKNMTGIRIHSSINKILVGDEAKLRVVGANGETPFTYGTVDLFFKWESVDTNIATLAPIYEKANTTVELEGSFSVRVVGKSAGSTTITVWAYSGNDRSKHLFQSASLQITVIPDVPIPTTTLLLPLNTASNYFVNNIHDKSGIEFLPLLDGLGSASCKDVVDINNDKIVTLDKIGTCYLSVVRDRRMDTSKLVRVNSKPFSHIEVLPLNPTSSVIPIGDSMSFAVYLRDDIGELFTEYGSSVTFITEVSNSGIIGATIEVTPSSYAIISVKGLRAGLVTLRVYLKDMPHLDDYVKIFVGRLVDPDSPLVHIGSNSEFTISKEQLTQRGYSLPSSNEKIWSSADPSIISIDPVSGKCVAKKDGKTTIHYIRNPSSQTSVTVSAIADIQIEFGKQVINNTNDRYSYPLKFYNKEHREFTSLSNIQQNIKGSCSVKETGFANAYFETLVVQGKEVYNCVVQPTGTPTSSIDKVTLFVQVSDQGRNYIFEKSFDLPFEATFSVLNSKSKILLTLKQKSFILNIQSPKPIFIESSDISLLSVQQLPSTDQDTKNNVHRYLLQPMNPSSSTGFSNVPLFISNPDGKNKQTIFVTYSTTSTSGSVADFGGATGFSQTYIFTFIVATLMVAIGVYISRRLSQKPRVYISNNHLNNSNGPMSSSSLNNSGFGSSVSSPYRTPPPQSFMSPNRSQYNSNLAQSAFGNSNYTPSSSIYLSESKLR</sequence>
<dbReference type="EMBL" id="AJWJ01000373">
    <property type="protein sequence ID" value="KAF2071451.1"/>
    <property type="molecule type" value="Genomic_DNA"/>
</dbReference>
<dbReference type="Pfam" id="PF22967">
    <property type="entry name" value="Ig_NUP210_1st"/>
    <property type="match status" value="1"/>
</dbReference>
<dbReference type="InterPro" id="IPR058779">
    <property type="entry name" value="Ig_NUP210_13th"/>
</dbReference>
<dbReference type="OrthoDB" id="16413at2759"/>
<feature type="domain" description="BIG2" evidence="12">
    <location>
        <begin position="1497"/>
        <end position="1573"/>
    </location>
</feature>
<evidence type="ECO:0000256" key="1">
    <source>
        <dbReference type="ARBA" id="ARBA00004590"/>
    </source>
</evidence>
<evidence type="ECO:0000256" key="7">
    <source>
        <dbReference type="ARBA" id="ARBA00023180"/>
    </source>
</evidence>
<dbReference type="Proteomes" id="UP000695562">
    <property type="component" value="Unassembled WGS sequence"/>
</dbReference>
<dbReference type="GO" id="GO:0005643">
    <property type="term" value="C:nuclear pore"/>
    <property type="evidence" value="ECO:0007669"/>
    <property type="project" value="TreeGrafter"/>
</dbReference>
<feature type="compositionally biased region" description="Low complexity" evidence="9">
    <location>
        <begin position="1842"/>
        <end position="1861"/>
    </location>
</feature>
<dbReference type="InterPro" id="IPR045197">
    <property type="entry name" value="NUP210-like"/>
</dbReference>
<dbReference type="Pfam" id="PF26182">
    <property type="entry name" value="Ig_NUP210_5th"/>
    <property type="match status" value="1"/>
</dbReference>
<dbReference type="Gene3D" id="2.60.40.1080">
    <property type="match status" value="2"/>
</dbReference>
<dbReference type="Pfam" id="PF22969">
    <property type="entry name" value="Ig_NUP210_2nd"/>
    <property type="match status" value="1"/>
</dbReference>
<name>A0A8J4PR35_9MYCE</name>
<keyword evidence="7" id="KW-0325">Glycoprotein</keyword>
<comment type="caution">
    <text evidence="13">The sequence shown here is derived from an EMBL/GenBank/DDBJ whole genome shotgun (WGS) entry which is preliminary data.</text>
</comment>
<keyword evidence="8" id="KW-0539">Nucleus</keyword>
<keyword evidence="3 10" id="KW-0812">Transmembrane</keyword>
<evidence type="ECO:0000256" key="8">
    <source>
        <dbReference type="ARBA" id="ARBA00023242"/>
    </source>
</evidence>
<evidence type="ECO:0000256" key="9">
    <source>
        <dbReference type="SAM" id="MobiDB-lite"/>
    </source>
</evidence>
<evidence type="ECO:0000256" key="2">
    <source>
        <dbReference type="ARBA" id="ARBA00007313"/>
    </source>
</evidence>
<evidence type="ECO:0000313" key="14">
    <source>
        <dbReference type="Proteomes" id="UP000695562"/>
    </source>
</evidence>
<dbReference type="Pfam" id="PF24935">
    <property type="entry name" value="Ig_NUP210_6th"/>
    <property type="match status" value="1"/>
</dbReference>
<reference evidence="13" key="1">
    <citation type="submission" date="2020-01" db="EMBL/GenBank/DDBJ databases">
        <title>Development of genomics and gene disruption for Polysphondylium violaceum indicates a role for the polyketide synthase stlB in stalk morphogenesis.</title>
        <authorList>
            <person name="Narita B."/>
            <person name="Kawabe Y."/>
            <person name="Kin K."/>
            <person name="Saito T."/>
            <person name="Gibbs R."/>
            <person name="Kuspa A."/>
            <person name="Muzny D."/>
            <person name="Queller D."/>
            <person name="Richards S."/>
            <person name="Strassman J."/>
            <person name="Sucgang R."/>
            <person name="Worley K."/>
            <person name="Schaap P."/>
        </authorList>
    </citation>
    <scope>NUCLEOTIDE SEQUENCE</scope>
    <source>
        <strain evidence="13">QSvi11</strain>
    </source>
</reference>
<dbReference type="InterPro" id="IPR055096">
    <property type="entry name" value="Ig_NUP210_1st"/>
</dbReference>
<dbReference type="InterPro" id="IPR003343">
    <property type="entry name" value="Big_2"/>
</dbReference>
<keyword evidence="14" id="KW-1185">Reference proteome</keyword>
<dbReference type="Pfam" id="PF22962">
    <property type="entry name" value="Ig_NUP210_7th"/>
    <property type="match status" value="1"/>
</dbReference>
<keyword evidence="6 10" id="KW-0472">Membrane</keyword>
<dbReference type="PANTHER" id="PTHR23019:SF0">
    <property type="entry name" value="NUCLEAR PORE MEMBRANE GLYCOPROTEIN 210"/>
    <property type="match status" value="1"/>
</dbReference>
<dbReference type="InterPro" id="IPR055099">
    <property type="entry name" value="Ig_NUP210_7th"/>
</dbReference>
<keyword evidence="5 10" id="KW-1133">Transmembrane helix</keyword>
<dbReference type="GO" id="GO:0031965">
    <property type="term" value="C:nuclear membrane"/>
    <property type="evidence" value="ECO:0007669"/>
    <property type="project" value="UniProtKB-SubCell"/>
</dbReference>
<feature type="signal peptide" evidence="11">
    <location>
        <begin position="1"/>
        <end position="36"/>
    </location>
</feature>